<dbReference type="CDD" id="cd01750">
    <property type="entry name" value="GATase1_CobQ"/>
    <property type="match status" value="1"/>
</dbReference>
<evidence type="ECO:0000256" key="5">
    <source>
        <dbReference type="SAM" id="MobiDB-lite"/>
    </source>
</evidence>
<dbReference type="PROSITE" id="PS51274">
    <property type="entry name" value="GATASE_COBBQ"/>
    <property type="match status" value="1"/>
</dbReference>
<dbReference type="PANTHER" id="PTHR21343">
    <property type="entry name" value="DETHIOBIOTIN SYNTHETASE"/>
    <property type="match status" value="1"/>
</dbReference>
<accession>A0ABQ5RAM3</accession>
<comment type="function">
    <text evidence="4">Catalyzes amidations at positions B, D, E, and G on adenosylcobyrinic A,C-diamide. NH(2) groups are provided by glutamine, and one molecule of ATP is hydrogenolyzed for each amidation.</text>
</comment>
<dbReference type="InterPro" id="IPR047045">
    <property type="entry name" value="CobQ_N"/>
</dbReference>
<name>A0ABQ5RAM3_9ACTN</name>
<dbReference type="Pfam" id="PF07685">
    <property type="entry name" value="GATase_3"/>
    <property type="match status" value="1"/>
</dbReference>
<dbReference type="PROSITE" id="PS51273">
    <property type="entry name" value="GATASE_TYPE_1"/>
    <property type="match status" value="1"/>
</dbReference>
<comment type="pathway">
    <text evidence="1 4">Cofactor biosynthesis; adenosylcobalamin biosynthesis.</text>
</comment>
<dbReference type="NCBIfam" id="TIGR00313">
    <property type="entry name" value="cobQ"/>
    <property type="match status" value="1"/>
</dbReference>
<comment type="similarity">
    <text evidence="4">Belongs to the CobB/CobQ family. CobQ subfamily.</text>
</comment>
<reference evidence="8" key="1">
    <citation type="submission" date="2022-12" db="EMBL/GenBank/DDBJ databases">
        <title>New Phytohabitans aurantiacus sp. RD004123 nov., an actinomycete isolated from soil.</title>
        <authorList>
            <person name="Triningsih D.W."/>
            <person name="Harunari E."/>
            <person name="Igarashi Y."/>
        </authorList>
    </citation>
    <scope>NUCLEOTIDE SEQUENCE</scope>
    <source>
        <strain evidence="8">RD004123</strain>
    </source>
</reference>
<evidence type="ECO:0000256" key="2">
    <source>
        <dbReference type="ARBA" id="ARBA00022573"/>
    </source>
</evidence>
<dbReference type="InterPro" id="IPR027417">
    <property type="entry name" value="P-loop_NTPase"/>
</dbReference>
<dbReference type="InterPro" id="IPR002586">
    <property type="entry name" value="CobQ/CobB/MinD/ParA_Nub-bd_dom"/>
</dbReference>
<comment type="caution">
    <text evidence="8">The sequence shown here is derived from an EMBL/GenBank/DDBJ whole genome shotgun (WGS) entry which is preliminary data.</text>
</comment>
<evidence type="ECO:0000256" key="4">
    <source>
        <dbReference type="HAMAP-Rule" id="MF_00028"/>
    </source>
</evidence>
<dbReference type="SUPFAM" id="SSF52317">
    <property type="entry name" value="Class I glutamine amidotransferase-like"/>
    <property type="match status" value="1"/>
</dbReference>
<dbReference type="Pfam" id="PF01656">
    <property type="entry name" value="CbiA"/>
    <property type="match status" value="1"/>
</dbReference>
<evidence type="ECO:0000256" key="1">
    <source>
        <dbReference type="ARBA" id="ARBA00004953"/>
    </source>
</evidence>
<evidence type="ECO:0000259" key="6">
    <source>
        <dbReference type="Pfam" id="PF01656"/>
    </source>
</evidence>
<protein>
    <recommendedName>
        <fullName evidence="4">Cobyric acid synthase</fullName>
    </recommendedName>
</protein>
<dbReference type="CDD" id="cd05389">
    <property type="entry name" value="CobQ_N"/>
    <property type="match status" value="1"/>
</dbReference>
<dbReference type="InterPro" id="IPR011698">
    <property type="entry name" value="GATase_3"/>
</dbReference>
<evidence type="ECO:0000259" key="7">
    <source>
        <dbReference type="Pfam" id="PF07685"/>
    </source>
</evidence>
<evidence type="ECO:0000256" key="3">
    <source>
        <dbReference type="ARBA" id="ARBA00022962"/>
    </source>
</evidence>
<dbReference type="PANTHER" id="PTHR21343:SF1">
    <property type="entry name" value="COBYRIC ACID SYNTHASE"/>
    <property type="match status" value="1"/>
</dbReference>
<feature type="domain" description="CobQ/CobB/MinD/ParA nucleotide binding" evidence="6">
    <location>
        <begin position="48"/>
        <end position="277"/>
    </location>
</feature>
<dbReference type="InterPro" id="IPR004459">
    <property type="entry name" value="CobQ_synth"/>
</dbReference>
<dbReference type="Gene3D" id="3.40.50.880">
    <property type="match status" value="1"/>
</dbReference>
<feature type="compositionally biased region" description="Basic and acidic residues" evidence="5">
    <location>
        <begin position="1"/>
        <end position="28"/>
    </location>
</feature>
<evidence type="ECO:0000313" key="9">
    <source>
        <dbReference type="Proteomes" id="UP001144280"/>
    </source>
</evidence>
<dbReference type="HAMAP" id="MF_00028">
    <property type="entry name" value="CobQ"/>
    <property type="match status" value="1"/>
</dbReference>
<dbReference type="Proteomes" id="UP001144280">
    <property type="component" value="Unassembled WGS sequence"/>
</dbReference>
<keyword evidence="2 4" id="KW-0169">Cobalamin biosynthesis</keyword>
<keyword evidence="3 4" id="KW-0315">Glutamine amidotransferase</keyword>
<dbReference type="EMBL" id="BSDI01000085">
    <property type="protein sequence ID" value="GLI03448.1"/>
    <property type="molecule type" value="Genomic_DNA"/>
</dbReference>
<keyword evidence="9" id="KW-1185">Reference proteome</keyword>
<evidence type="ECO:0000313" key="8">
    <source>
        <dbReference type="EMBL" id="GLI03448.1"/>
    </source>
</evidence>
<feature type="active site" description="Nucleophile" evidence="4">
    <location>
        <position position="382"/>
    </location>
</feature>
<dbReference type="InterPro" id="IPR029062">
    <property type="entry name" value="Class_I_gatase-like"/>
</dbReference>
<dbReference type="SUPFAM" id="SSF52540">
    <property type="entry name" value="P-loop containing nucleoside triphosphate hydrolases"/>
    <property type="match status" value="1"/>
</dbReference>
<proteinExistence type="inferred from homology"/>
<dbReference type="NCBIfam" id="NF001989">
    <property type="entry name" value="PRK00784.1"/>
    <property type="match status" value="1"/>
</dbReference>
<feature type="domain" description="CobB/CobQ-like glutamine amidotransferase" evidence="7">
    <location>
        <begin position="303"/>
        <end position="484"/>
    </location>
</feature>
<dbReference type="Gene3D" id="3.40.50.300">
    <property type="entry name" value="P-loop containing nucleotide triphosphate hydrolases"/>
    <property type="match status" value="1"/>
</dbReference>
<feature type="active site" evidence="4">
    <location>
        <position position="476"/>
    </location>
</feature>
<dbReference type="InterPro" id="IPR033949">
    <property type="entry name" value="CobQ_GATase1"/>
</dbReference>
<organism evidence="8 9">
    <name type="scientific">Phytohabitans aurantiacus</name>
    <dbReference type="NCBI Taxonomy" id="3016789"/>
    <lineage>
        <taxon>Bacteria</taxon>
        <taxon>Bacillati</taxon>
        <taxon>Actinomycetota</taxon>
        <taxon>Actinomycetes</taxon>
        <taxon>Micromonosporales</taxon>
        <taxon>Micromonosporaceae</taxon>
    </lineage>
</organism>
<gene>
    <name evidence="4 8" type="primary">cobQ</name>
    <name evidence="8" type="ORF">Pa4123_87260</name>
</gene>
<feature type="region of interest" description="Disordered" evidence="5">
    <location>
        <begin position="1"/>
        <end position="38"/>
    </location>
</feature>
<sequence>MRAARREAADERTRDVRRPRHWPRDQHNGRAAPNGGGGGAAAVNGGLLIAGTTSDAGKSVLTAGICRWLHRNGVKVAPFKAQNMSNNSAVVVDAQGRGGEIGRAQAMQAAASGVAPDVRFNPVLLKPGSDRSSQVVLLGEAVDTVTAANFHALRPRLAEAVFDTFADLRTEYDVVVCEGAGSPAEINLRAGDFVNMGLARHAGLPVVVVGDIDRGGVFAAFFGTVALLSPEDQALVSGFVVNKFRGDLGLLQPALDMITSVTERPVYGVLPWHVDLWLDAEDSLAYGRVLGRPAPPRGDEWLRVAVVRLPRISNATDAEALAAEPGVRVRLTVEPAELADADLVVLPGSKSTVSDLAWLRETGLADAVTAHARAGRPVLGICGGFQMLGRAIHDDVESRRGTVPGLGLLPVEVTFGERKTLAQSAGTAFGAVPVRGYEIHHGYVSWADPELAPLIHYVDGRVEGAAAGAVFGTHWHGTFESDEFRRRFLVEVARLAGRRGFRVADGTSFAAARERTLDLLGDMVEEHLDTAALWRLVEKGAPAGLPALPPGAPADARP</sequence>